<reference evidence="2 3" key="1">
    <citation type="submission" date="2017-08" db="EMBL/GenBank/DDBJ databases">
        <title>Acidophilic green algal genome provides insights into adaptation to an acidic environment.</title>
        <authorList>
            <person name="Hirooka S."/>
            <person name="Hirose Y."/>
            <person name="Kanesaki Y."/>
            <person name="Higuchi S."/>
            <person name="Fujiwara T."/>
            <person name="Onuma R."/>
            <person name="Era A."/>
            <person name="Ohbayashi R."/>
            <person name="Uzuka A."/>
            <person name="Nozaki H."/>
            <person name="Yoshikawa H."/>
            <person name="Miyagishima S.Y."/>
        </authorList>
    </citation>
    <scope>NUCLEOTIDE SEQUENCE [LARGE SCALE GENOMIC DNA]</scope>
    <source>
        <strain evidence="2 3">NIES-2499</strain>
    </source>
</reference>
<dbReference type="AlphaFoldDB" id="A0A250WRS6"/>
<organism evidence="2 3">
    <name type="scientific">Chlamydomonas eustigma</name>
    <dbReference type="NCBI Taxonomy" id="1157962"/>
    <lineage>
        <taxon>Eukaryota</taxon>
        <taxon>Viridiplantae</taxon>
        <taxon>Chlorophyta</taxon>
        <taxon>core chlorophytes</taxon>
        <taxon>Chlorophyceae</taxon>
        <taxon>CS clade</taxon>
        <taxon>Chlamydomonadales</taxon>
        <taxon>Chlamydomonadaceae</taxon>
        <taxon>Chlamydomonas</taxon>
    </lineage>
</organism>
<evidence type="ECO:0000313" key="3">
    <source>
        <dbReference type="Proteomes" id="UP000232323"/>
    </source>
</evidence>
<evidence type="ECO:0000313" key="2">
    <source>
        <dbReference type="EMBL" id="GAX73535.1"/>
    </source>
</evidence>
<protein>
    <submittedName>
        <fullName evidence="2">Uncharacterized protein</fullName>
    </submittedName>
</protein>
<keyword evidence="3" id="KW-1185">Reference proteome</keyword>
<dbReference type="Proteomes" id="UP000232323">
    <property type="component" value="Unassembled WGS sequence"/>
</dbReference>
<feature type="compositionally biased region" description="Low complexity" evidence="1">
    <location>
        <begin position="128"/>
        <end position="139"/>
    </location>
</feature>
<accession>A0A250WRS6</accession>
<gene>
    <name evidence="2" type="ORF">CEUSTIGMA_g986.t1</name>
</gene>
<dbReference type="STRING" id="1157962.A0A250WRS6"/>
<evidence type="ECO:0000256" key="1">
    <source>
        <dbReference type="SAM" id="MobiDB-lite"/>
    </source>
</evidence>
<comment type="caution">
    <text evidence="2">The sequence shown here is derived from an EMBL/GenBank/DDBJ whole genome shotgun (WGS) entry which is preliminary data.</text>
</comment>
<proteinExistence type="predicted"/>
<feature type="region of interest" description="Disordered" evidence="1">
    <location>
        <begin position="128"/>
        <end position="147"/>
    </location>
</feature>
<name>A0A250WRS6_9CHLO</name>
<sequence>MPVVYLKGYQHQQDSQPGRVMVLSGYQQQQQQGSQPGRVGKEPHISGGVAAAARPAAPPLHCIAAAAAPVPPLPNCRASTGGVAAAARPAVPPLHCIVVAAAHVPPLPNCRASTGGVASVAAAALQSAALQQQHQQGSQPGRVGRGG</sequence>
<dbReference type="EMBL" id="BEGY01000004">
    <property type="protein sequence ID" value="GAX73535.1"/>
    <property type="molecule type" value="Genomic_DNA"/>
</dbReference>